<keyword evidence="1" id="KW-0812">Transmembrane</keyword>
<dbReference type="RefSeq" id="YP_010585975.1">
    <property type="nucleotide sequence ID" value="NC_069239.1"/>
</dbReference>
<gene>
    <name evidence="2" type="primary">ND6</name>
</gene>
<feature type="transmembrane region" description="Helical" evidence="1">
    <location>
        <begin position="55"/>
        <end position="75"/>
    </location>
</feature>
<organism evidence="2">
    <name type="scientific">Abaria herringbona</name>
    <dbReference type="NCBI Taxonomy" id="2996732"/>
    <lineage>
        <taxon>Eukaryota</taxon>
        <taxon>Metazoa</taxon>
        <taxon>Ecdysozoa</taxon>
        <taxon>Arthropoda</taxon>
        <taxon>Hexapoda</taxon>
        <taxon>Insecta</taxon>
        <taxon>Pterygota</taxon>
        <taxon>Neoptera</taxon>
        <taxon>Endopterygota</taxon>
        <taxon>Trichoptera</taxon>
        <taxon>Annulipalpia</taxon>
        <taxon>Psychomyioidea</taxon>
        <taxon>Xiphocentronidae</taxon>
        <taxon>Xiphocentroninae</taxon>
        <taxon>Abaria</taxon>
    </lineage>
</organism>
<keyword evidence="1" id="KW-1133">Transmembrane helix</keyword>
<dbReference type="AlphaFoldDB" id="A0A9E8RTP8"/>
<protein>
    <submittedName>
        <fullName evidence="2">NADH dehydrogenase subunit 6</fullName>
    </submittedName>
</protein>
<proteinExistence type="predicted"/>
<name>A0A9E8RTP8_9NEOP</name>
<feature type="transmembrane region" description="Helical" evidence="1">
    <location>
        <begin position="12"/>
        <end position="35"/>
    </location>
</feature>
<evidence type="ECO:0000313" key="2">
    <source>
        <dbReference type="EMBL" id="UZZ43711.1"/>
    </source>
</evidence>
<sequence>MNNIHKFIIINFMLLINFLFIIIYHPMTINLLILIQMINSAMILGMTMKSFWLSYIMFIIFISGLLIIFTYMCSISSNMMFKLNFKLLLIFTFISLNLMILMLILNHYFFYNFYKFNSFFFNWKLINMNSIMTYKIFSLNSMYISLTLIILLFFMLIITSVIMKFNNSPLRKKY</sequence>
<keyword evidence="2" id="KW-0496">Mitochondrion</keyword>
<dbReference type="EMBL" id="OL677997">
    <property type="protein sequence ID" value="UZZ43711.1"/>
    <property type="molecule type" value="Genomic_DNA"/>
</dbReference>
<accession>A0A9E8RTP8</accession>
<evidence type="ECO:0000256" key="1">
    <source>
        <dbReference type="SAM" id="Phobius"/>
    </source>
</evidence>
<dbReference type="GeneID" id="77424877"/>
<dbReference type="CTD" id="4541"/>
<reference evidence="2" key="1">
    <citation type="submission" date="2021-11" db="EMBL/GenBank/DDBJ databases">
        <authorList>
            <person name="Ge X.-Y."/>
            <person name="Peng L."/>
            <person name="Sun C.-H."/>
            <person name="Wang B.-X."/>
        </authorList>
    </citation>
    <scope>NUCLEOTIDE SEQUENCE</scope>
</reference>
<reference evidence="2" key="2">
    <citation type="journal article" date="2022" name="Syst. Entomol.">
        <title>Massive gene rearrangements of mitochondrial genomes and implications for the phylogeny of Trichoptera (Insecta).</title>
        <authorList>
            <person name="Ge X."/>
            <person name="Peng L."/>
            <person name="Vogler A.P."/>
            <person name="Morse J.C."/>
            <person name="Yang L."/>
            <person name="Sun C."/>
            <person name="Wang B."/>
        </authorList>
    </citation>
    <scope>NUCLEOTIDE SEQUENCE</scope>
</reference>
<feature type="transmembrane region" description="Helical" evidence="1">
    <location>
        <begin position="142"/>
        <end position="163"/>
    </location>
</feature>
<keyword evidence="1" id="KW-0472">Membrane</keyword>
<feature type="transmembrane region" description="Helical" evidence="1">
    <location>
        <begin position="87"/>
        <end position="110"/>
    </location>
</feature>
<geneLocation type="mitochondrion" evidence="2"/>